<comment type="caution">
    <text evidence="2">The sequence shown here is derived from an EMBL/GenBank/DDBJ whole genome shotgun (WGS) entry which is preliminary data.</text>
</comment>
<reference evidence="3" key="1">
    <citation type="submission" date="2017-09" db="EMBL/GenBank/DDBJ databases">
        <title>Depth-based differentiation of microbial function through sediment-hosted aquifers and enrichment of novel symbionts in the deep terrestrial subsurface.</title>
        <authorList>
            <person name="Probst A.J."/>
            <person name="Ladd B."/>
            <person name="Jarett J.K."/>
            <person name="Geller-Mcgrath D.E."/>
            <person name="Sieber C.M.K."/>
            <person name="Emerson J.B."/>
            <person name="Anantharaman K."/>
            <person name="Thomas B.C."/>
            <person name="Malmstrom R."/>
            <person name="Stieglmeier M."/>
            <person name="Klingl A."/>
            <person name="Woyke T."/>
            <person name="Ryan C.M."/>
            <person name="Banfield J.F."/>
        </authorList>
    </citation>
    <scope>NUCLEOTIDE SEQUENCE [LARGE SCALE GENOMIC DNA]</scope>
</reference>
<name>A0A2M6XBU2_9BACT</name>
<accession>A0A2M6XBU2</accession>
<dbReference type="InterPro" id="IPR029787">
    <property type="entry name" value="Nucleotide_cyclase"/>
</dbReference>
<organism evidence="2 3">
    <name type="scientific">Candidatus Shapirobacteria bacterium CG08_land_8_20_14_0_20_39_18</name>
    <dbReference type="NCBI Taxonomy" id="1974883"/>
    <lineage>
        <taxon>Bacteria</taxon>
        <taxon>Candidatus Shapironibacteriota</taxon>
    </lineage>
</organism>
<dbReference type="PANTHER" id="PTHR44757:SF2">
    <property type="entry name" value="BIOFILM ARCHITECTURE MAINTENANCE PROTEIN MBAA"/>
    <property type="match status" value="1"/>
</dbReference>
<dbReference type="SMART" id="SM00267">
    <property type="entry name" value="GGDEF"/>
    <property type="match status" value="1"/>
</dbReference>
<feature type="domain" description="GGDEF" evidence="1">
    <location>
        <begin position="63"/>
        <end position="197"/>
    </location>
</feature>
<protein>
    <recommendedName>
        <fullName evidence="1">GGDEF domain-containing protein</fullName>
    </recommendedName>
</protein>
<dbReference type="InterPro" id="IPR000160">
    <property type="entry name" value="GGDEF_dom"/>
</dbReference>
<gene>
    <name evidence="2" type="ORF">COT44_04490</name>
</gene>
<sequence length="197" mass="21441">MAEAGENLSSVDLLQQENTELRLDNARLTSLLTFDELTGLFKTSEFGRKVILERMQEAQTVGDNVVVAVVDLTKFRDVNNAFNHATGDEVLKTVAAKLGKLAGSNGLAMRSHSVGDEFGVLFVGEHGKEGVTSLQDIQTIGIPWKAAKAEGKISFTLGISSLDELTDDQKGTPGEVFQHLWQRASDGEREQHRSQNG</sequence>
<dbReference type="AlphaFoldDB" id="A0A2M6XBU2"/>
<dbReference type="PROSITE" id="PS50887">
    <property type="entry name" value="GGDEF"/>
    <property type="match status" value="1"/>
</dbReference>
<dbReference type="Pfam" id="PF00990">
    <property type="entry name" value="GGDEF"/>
    <property type="match status" value="1"/>
</dbReference>
<evidence type="ECO:0000259" key="1">
    <source>
        <dbReference type="PROSITE" id="PS50887"/>
    </source>
</evidence>
<dbReference type="EMBL" id="PEYO01000022">
    <property type="protein sequence ID" value="PIU03128.1"/>
    <property type="molecule type" value="Genomic_DNA"/>
</dbReference>
<dbReference type="PANTHER" id="PTHR44757">
    <property type="entry name" value="DIGUANYLATE CYCLASE DGCP"/>
    <property type="match status" value="1"/>
</dbReference>
<dbReference type="NCBIfam" id="TIGR00254">
    <property type="entry name" value="GGDEF"/>
    <property type="match status" value="1"/>
</dbReference>
<dbReference type="InterPro" id="IPR043128">
    <property type="entry name" value="Rev_trsase/Diguanyl_cyclase"/>
</dbReference>
<dbReference type="InterPro" id="IPR052155">
    <property type="entry name" value="Biofilm_reg_signaling"/>
</dbReference>
<evidence type="ECO:0000313" key="3">
    <source>
        <dbReference type="Proteomes" id="UP000228996"/>
    </source>
</evidence>
<dbReference type="SUPFAM" id="SSF55073">
    <property type="entry name" value="Nucleotide cyclase"/>
    <property type="match status" value="1"/>
</dbReference>
<evidence type="ECO:0000313" key="2">
    <source>
        <dbReference type="EMBL" id="PIU03128.1"/>
    </source>
</evidence>
<dbReference type="Proteomes" id="UP000228996">
    <property type="component" value="Unassembled WGS sequence"/>
</dbReference>
<proteinExistence type="predicted"/>
<dbReference type="Gene3D" id="3.30.70.270">
    <property type="match status" value="1"/>
</dbReference>